<evidence type="ECO:0000313" key="9">
    <source>
        <dbReference type="Proteomes" id="UP000192739"/>
    </source>
</evidence>
<dbReference type="EMBL" id="MVHT01000135">
    <property type="protein sequence ID" value="ORA93975.1"/>
    <property type="molecule type" value="Genomic_DNA"/>
</dbReference>
<comment type="catalytic activity">
    <reaction evidence="5">
        <text>a (3S)-3-hydroxyacyl-CoA = a (2E)-enoyl-CoA + H2O</text>
        <dbReference type="Rhea" id="RHEA:16105"/>
        <dbReference type="ChEBI" id="CHEBI:15377"/>
        <dbReference type="ChEBI" id="CHEBI:57318"/>
        <dbReference type="ChEBI" id="CHEBI:58856"/>
        <dbReference type="EC" id="4.2.1.17"/>
    </reaction>
</comment>
<comment type="catalytic activity">
    <reaction evidence="6">
        <text>a 4-saturated-(3S)-3-hydroxyacyl-CoA = a (3E)-enoyl-CoA + H2O</text>
        <dbReference type="Rhea" id="RHEA:20724"/>
        <dbReference type="ChEBI" id="CHEBI:15377"/>
        <dbReference type="ChEBI" id="CHEBI:58521"/>
        <dbReference type="ChEBI" id="CHEBI:137480"/>
        <dbReference type="EC" id="4.2.1.17"/>
    </reaction>
</comment>
<reference evidence="8 9" key="1">
    <citation type="submission" date="2017-02" db="EMBL/GenBank/DDBJ databases">
        <title>The new phylogeny of genus Mycobacterium.</title>
        <authorList>
            <person name="Tortoli E."/>
            <person name="Trovato A."/>
            <person name="Cirillo D.M."/>
        </authorList>
    </citation>
    <scope>NUCLEOTIDE SEQUENCE [LARGE SCALE GENOMIC DNA]</scope>
    <source>
        <strain evidence="8 9">DSM 44049</strain>
    </source>
</reference>
<dbReference type="OrthoDB" id="3206737at2"/>
<keyword evidence="4" id="KW-0443">Lipid metabolism</keyword>
<dbReference type="PANTHER" id="PTHR43802:SF1">
    <property type="entry name" value="IP11341P-RELATED"/>
    <property type="match status" value="1"/>
</dbReference>
<dbReference type="SUPFAM" id="SSF52096">
    <property type="entry name" value="ClpP/crotonase"/>
    <property type="match status" value="1"/>
</dbReference>
<dbReference type="PANTHER" id="PTHR43802">
    <property type="entry name" value="ENOYL-COA HYDRATASE"/>
    <property type="match status" value="1"/>
</dbReference>
<evidence type="ECO:0000256" key="1">
    <source>
        <dbReference type="ARBA" id="ARBA00002994"/>
    </source>
</evidence>
<evidence type="ECO:0000256" key="2">
    <source>
        <dbReference type="ARBA" id="ARBA00005254"/>
    </source>
</evidence>
<dbReference type="GO" id="GO:0004300">
    <property type="term" value="F:enoyl-CoA hydratase activity"/>
    <property type="evidence" value="ECO:0007669"/>
    <property type="project" value="UniProtKB-EC"/>
</dbReference>
<dbReference type="AlphaFoldDB" id="A0A1E3SK23"/>
<dbReference type="InterPro" id="IPR018376">
    <property type="entry name" value="Enoyl-CoA_hyd/isom_CS"/>
</dbReference>
<dbReference type="STRING" id="28445.BHQ20_07325"/>
<comment type="similarity">
    <text evidence="2 7">Belongs to the enoyl-CoA hydratase/isomerase family.</text>
</comment>
<dbReference type="Gene3D" id="3.90.226.10">
    <property type="entry name" value="2-enoyl-CoA Hydratase, Chain A, domain 1"/>
    <property type="match status" value="1"/>
</dbReference>
<sequence length="291" mass="32069">MDLNETRERIIYQKDGPIAKITLNWPEKANAQDQKMAEEVDAALLDADRDYDIKVLVLKANGNGFSSGHAIGNNAVDYPAFVEGAKVMGHPWKPQSDLFVKPTLNLWEFPKPTIAQVHGYCVGGGTHMGLTTDIVIAADDAYFSYPPLQGFGMPSGECSIEPWVFMNWRRAAYYLFLAEVIDARKALEVGLVNEVVPRDQLDARVDAIARHIAQAPMTTLLATKANLKRAWELMGMRVHWQSSNDLVALASISRDVQQLIQQVFKDKVLPSEQARRQAAAAASTDGTAASS</sequence>
<organism evidence="8 9">
    <name type="scientific">Mycobacterium intermedium</name>
    <dbReference type="NCBI Taxonomy" id="28445"/>
    <lineage>
        <taxon>Bacteria</taxon>
        <taxon>Bacillati</taxon>
        <taxon>Actinomycetota</taxon>
        <taxon>Actinomycetes</taxon>
        <taxon>Mycobacteriales</taxon>
        <taxon>Mycobacteriaceae</taxon>
        <taxon>Mycobacterium</taxon>
        <taxon>Mycobacterium simiae complex</taxon>
    </lineage>
</organism>
<dbReference type="Proteomes" id="UP000192739">
    <property type="component" value="Unassembled WGS sequence"/>
</dbReference>
<comment type="caution">
    <text evidence="8">The sequence shown here is derived from an EMBL/GenBank/DDBJ whole genome shotgun (WGS) entry which is preliminary data.</text>
</comment>
<evidence type="ECO:0000313" key="8">
    <source>
        <dbReference type="EMBL" id="ORA93975.1"/>
    </source>
</evidence>
<evidence type="ECO:0000256" key="4">
    <source>
        <dbReference type="ARBA" id="ARBA00023098"/>
    </source>
</evidence>
<keyword evidence="9" id="KW-1185">Reference proteome</keyword>
<dbReference type="InterPro" id="IPR029045">
    <property type="entry name" value="ClpP/crotonase-like_dom_sf"/>
</dbReference>
<keyword evidence="3" id="KW-0276">Fatty acid metabolism</keyword>
<evidence type="ECO:0000256" key="6">
    <source>
        <dbReference type="ARBA" id="ARBA00023717"/>
    </source>
</evidence>
<evidence type="ECO:0000256" key="5">
    <source>
        <dbReference type="ARBA" id="ARBA00023709"/>
    </source>
</evidence>
<evidence type="ECO:0000256" key="3">
    <source>
        <dbReference type="ARBA" id="ARBA00022832"/>
    </source>
</evidence>
<dbReference type="PROSITE" id="PS00166">
    <property type="entry name" value="ENOYL_COA_HYDRATASE"/>
    <property type="match status" value="1"/>
</dbReference>
<gene>
    <name evidence="8" type="ORF">BST27_28420</name>
</gene>
<dbReference type="RefSeq" id="WP_069418449.1">
    <property type="nucleotide sequence ID" value="NZ_CBCRZH010000141.1"/>
</dbReference>
<evidence type="ECO:0000256" key="7">
    <source>
        <dbReference type="RuleBase" id="RU003707"/>
    </source>
</evidence>
<protein>
    <submittedName>
        <fullName evidence="8">Enoyl-CoA hydratase</fullName>
    </submittedName>
</protein>
<dbReference type="Pfam" id="PF00378">
    <property type="entry name" value="ECH_1"/>
    <property type="match status" value="1"/>
</dbReference>
<comment type="function">
    <text evidence="1">Could possibly oxidize fatty acids using specific components.</text>
</comment>
<accession>A0A1E3SK23</accession>
<dbReference type="CDD" id="cd06558">
    <property type="entry name" value="crotonase-like"/>
    <property type="match status" value="1"/>
</dbReference>
<proteinExistence type="inferred from homology"/>
<dbReference type="GO" id="GO:0006631">
    <property type="term" value="P:fatty acid metabolic process"/>
    <property type="evidence" value="ECO:0007669"/>
    <property type="project" value="UniProtKB-KW"/>
</dbReference>
<dbReference type="InterPro" id="IPR001753">
    <property type="entry name" value="Enoyl-CoA_hydra/iso"/>
</dbReference>
<name>A0A1E3SK23_MYCIE</name>